<comment type="caution">
    <text evidence="2">The sequence shown here is derived from an EMBL/GenBank/DDBJ whole genome shotgun (WGS) entry which is preliminary data.</text>
</comment>
<name>A0AA38SH71_9PEZI</name>
<dbReference type="AlphaFoldDB" id="A0AA38SH71"/>
<evidence type="ECO:0000313" key="3">
    <source>
        <dbReference type="Proteomes" id="UP001174691"/>
    </source>
</evidence>
<gene>
    <name evidence="2" type="ORF">NKR19_g2039</name>
</gene>
<dbReference type="EMBL" id="JANBVN010000020">
    <property type="protein sequence ID" value="KAJ9161607.1"/>
    <property type="molecule type" value="Genomic_DNA"/>
</dbReference>
<evidence type="ECO:0000256" key="1">
    <source>
        <dbReference type="SAM" id="MobiDB-lite"/>
    </source>
</evidence>
<organism evidence="2 3">
    <name type="scientific">Coniochaeta hoffmannii</name>
    <dbReference type="NCBI Taxonomy" id="91930"/>
    <lineage>
        <taxon>Eukaryota</taxon>
        <taxon>Fungi</taxon>
        <taxon>Dikarya</taxon>
        <taxon>Ascomycota</taxon>
        <taxon>Pezizomycotina</taxon>
        <taxon>Sordariomycetes</taxon>
        <taxon>Sordariomycetidae</taxon>
        <taxon>Coniochaetales</taxon>
        <taxon>Coniochaetaceae</taxon>
        <taxon>Coniochaeta</taxon>
    </lineage>
</organism>
<feature type="compositionally biased region" description="Polar residues" evidence="1">
    <location>
        <begin position="60"/>
        <end position="69"/>
    </location>
</feature>
<evidence type="ECO:0000313" key="2">
    <source>
        <dbReference type="EMBL" id="KAJ9161607.1"/>
    </source>
</evidence>
<reference evidence="2" key="1">
    <citation type="submission" date="2022-07" db="EMBL/GenBank/DDBJ databases">
        <title>Fungi with potential for degradation of polypropylene.</title>
        <authorList>
            <person name="Gostincar C."/>
        </authorList>
    </citation>
    <scope>NUCLEOTIDE SEQUENCE</scope>
    <source>
        <strain evidence="2">EXF-13287</strain>
    </source>
</reference>
<protein>
    <submittedName>
        <fullName evidence="2">Uncharacterized protein</fullName>
    </submittedName>
</protein>
<accession>A0AA38SH71</accession>
<proteinExistence type="predicted"/>
<keyword evidence="3" id="KW-1185">Reference proteome</keyword>
<feature type="region of interest" description="Disordered" evidence="1">
    <location>
        <begin position="52"/>
        <end position="90"/>
    </location>
</feature>
<sequence>MTNCYCANYYGSINCRNMVTTFGERCKLCLALKSGASLSNDLLPDELRWLDSPQHHHTPSIKSSRTHSYGSDRSDQSSAGRSMRVGGPKY</sequence>
<dbReference type="Proteomes" id="UP001174691">
    <property type="component" value="Unassembled WGS sequence"/>
</dbReference>